<feature type="transmembrane region" description="Helical" evidence="6">
    <location>
        <begin position="458"/>
        <end position="478"/>
    </location>
</feature>
<dbReference type="InterPro" id="IPR004813">
    <property type="entry name" value="OPT"/>
</dbReference>
<sequence>MTDATRGVTDTGPETSMRELTFRGIVLGGIITLLFTAANVYLGLKIGLTFATSIPAAVISMAVLRLFKDSTILENNIVQTIASAAGTLAAIIFVLPGLVMIGWWQGFPFFTTAAITMFGGVLGVLFSVPLRRALVVDTVLPYPEGRAAAEVLKVGAGSREGGEESARGLGIIVANAVVSAGFAILTQTKLAAAEAATWFRVGAGATGISGGLSFALLGAGHLVGISVGMAMFAGVVIGWWILLPILTSGGSVTGTAEVIANTVFRSDVRFFGAGVIGVAAIWTLLKIAGPVVGGVRSALAASAAKRGGEVLALEERDIPIGIVGIGSLAMLVPIGILLWTVLQGGPLEASAIGLIAGSLVFILVIGLVIAAVCGYMAGLIGASNSPVSGIGILAILAASILLVSWFGRAVEPGTTQALVAYGLIVTGIVFGIATISNDNLQDLKTGQLVGATPWKQQVALLIGVMFGSIVVPPVLNLLGSTLGFAGAPGAGPNALAAPQAALISALAKGVLGGNLNWAMIGYGALTGVVVIAVDELLGKAGKLRLPPLGVGLGVYLPMSVTLPVTIGAVVGFAYDRWADRARDPELAKRMGVLTATGMIVGESLWGVAFAGIVYLTNKETPLALVGDGFASVALIGGTLLFAVLTWVMYRRTMAASR</sequence>
<keyword evidence="2" id="KW-0813">Transport</keyword>
<feature type="transmembrane region" description="Helical" evidence="6">
    <location>
        <begin position="270"/>
        <end position="299"/>
    </location>
</feature>
<feature type="transmembrane region" description="Helical" evidence="6">
    <location>
        <begin position="418"/>
        <end position="437"/>
    </location>
</feature>
<feature type="transmembrane region" description="Helical" evidence="6">
    <location>
        <begin position="628"/>
        <end position="649"/>
    </location>
</feature>
<organism evidence="7 8">
    <name type="scientific">Sphingomonas faeni</name>
    <dbReference type="NCBI Taxonomy" id="185950"/>
    <lineage>
        <taxon>Bacteria</taxon>
        <taxon>Pseudomonadati</taxon>
        <taxon>Pseudomonadota</taxon>
        <taxon>Alphaproteobacteria</taxon>
        <taxon>Sphingomonadales</taxon>
        <taxon>Sphingomonadaceae</taxon>
        <taxon>Sphingomonas</taxon>
    </lineage>
</organism>
<feature type="transmembrane region" description="Helical" evidence="6">
    <location>
        <begin position="595"/>
        <end position="616"/>
    </location>
</feature>
<dbReference type="GO" id="GO:0016020">
    <property type="term" value="C:membrane"/>
    <property type="evidence" value="ECO:0007669"/>
    <property type="project" value="UniProtKB-SubCell"/>
</dbReference>
<dbReference type="PANTHER" id="PTHR31645:SF0">
    <property type="entry name" value="OLIGOPEPTIDE TRANSPORTER YGL114W-RELATED"/>
    <property type="match status" value="1"/>
</dbReference>
<dbReference type="AlphaFoldDB" id="A0A2T5U367"/>
<feature type="transmembrane region" description="Helical" evidence="6">
    <location>
        <begin position="514"/>
        <end position="533"/>
    </location>
</feature>
<feature type="transmembrane region" description="Helical" evidence="6">
    <location>
        <begin position="79"/>
        <end position="103"/>
    </location>
</feature>
<name>A0A2T5U367_9SPHN</name>
<dbReference type="NCBIfam" id="TIGR00733">
    <property type="entry name" value="OPT family oligopeptide transporter"/>
    <property type="match status" value="1"/>
</dbReference>
<evidence type="ECO:0000256" key="1">
    <source>
        <dbReference type="ARBA" id="ARBA00004141"/>
    </source>
</evidence>
<dbReference type="RefSeq" id="WP_244187061.1">
    <property type="nucleotide sequence ID" value="NZ_QAYE01000006.1"/>
</dbReference>
<dbReference type="GO" id="GO:0035673">
    <property type="term" value="F:oligopeptide transmembrane transporter activity"/>
    <property type="evidence" value="ECO:0007669"/>
    <property type="project" value="InterPro"/>
</dbReference>
<keyword evidence="3 6" id="KW-0812">Transmembrane</keyword>
<feature type="transmembrane region" description="Helical" evidence="6">
    <location>
        <begin position="320"/>
        <end position="342"/>
    </location>
</feature>
<evidence type="ECO:0000313" key="8">
    <source>
        <dbReference type="Proteomes" id="UP000244013"/>
    </source>
</evidence>
<dbReference type="InterPro" id="IPR004814">
    <property type="entry name" value="Oligopep_transpt"/>
</dbReference>
<dbReference type="GeneID" id="91006546"/>
<comment type="caution">
    <text evidence="7">The sequence shown here is derived from an EMBL/GenBank/DDBJ whole genome shotgun (WGS) entry which is preliminary data.</text>
</comment>
<dbReference type="InterPro" id="IPR045035">
    <property type="entry name" value="YSL-like"/>
</dbReference>
<evidence type="ECO:0000313" key="7">
    <source>
        <dbReference type="EMBL" id="PTW45955.1"/>
    </source>
</evidence>
<reference evidence="7 8" key="1">
    <citation type="submission" date="2018-04" db="EMBL/GenBank/DDBJ databases">
        <title>Genomic Encyclopedia of Type Strains, Phase III (KMG-III): the genomes of soil and plant-associated and newly described type strains.</title>
        <authorList>
            <person name="Whitman W."/>
        </authorList>
    </citation>
    <scope>NUCLEOTIDE SEQUENCE [LARGE SCALE GENOMIC DNA]</scope>
    <source>
        <strain evidence="7 8">MA-olki</strain>
    </source>
</reference>
<keyword evidence="4 6" id="KW-1133">Transmembrane helix</keyword>
<feature type="transmembrane region" description="Helical" evidence="6">
    <location>
        <begin position="198"/>
        <end position="217"/>
    </location>
</feature>
<proteinExistence type="predicted"/>
<feature type="transmembrane region" description="Helical" evidence="6">
    <location>
        <begin position="48"/>
        <end position="67"/>
    </location>
</feature>
<keyword evidence="5 6" id="KW-0472">Membrane</keyword>
<feature type="transmembrane region" description="Helical" evidence="6">
    <location>
        <begin position="109"/>
        <end position="128"/>
    </location>
</feature>
<evidence type="ECO:0000256" key="2">
    <source>
        <dbReference type="ARBA" id="ARBA00022448"/>
    </source>
</evidence>
<dbReference type="PANTHER" id="PTHR31645">
    <property type="entry name" value="OLIGOPEPTIDE TRANSPORTER YGL114W-RELATED"/>
    <property type="match status" value="1"/>
</dbReference>
<feature type="transmembrane region" description="Helical" evidence="6">
    <location>
        <begin position="553"/>
        <end position="574"/>
    </location>
</feature>
<evidence type="ECO:0000256" key="4">
    <source>
        <dbReference type="ARBA" id="ARBA00022989"/>
    </source>
</evidence>
<evidence type="ECO:0000256" key="3">
    <source>
        <dbReference type="ARBA" id="ARBA00022692"/>
    </source>
</evidence>
<dbReference type="EMBL" id="QAYE01000006">
    <property type="protein sequence ID" value="PTW45955.1"/>
    <property type="molecule type" value="Genomic_DNA"/>
</dbReference>
<accession>A0A2T5U367</accession>
<feature type="transmembrane region" description="Helical" evidence="6">
    <location>
        <begin position="387"/>
        <end position="406"/>
    </location>
</feature>
<evidence type="ECO:0000256" key="5">
    <source>
        <dbReference type="ARBA" id="ARBA00023136"/>
    </source>
</evidence>
<evidence type="ECO:0000256" key="6">
    <source>
        <dbReference type="SAM" id="Phobius"/>
    </source>
</evidence>
<feature type="transmembrane region" description="Helical" evidence="6">
    <location>
        <begin position="20"/>
        <end position="42"/>
    </location>
</feature>
<feature type="transmembrane region" description="Helical" evidence="6">
    <location>
        <begin position="354"/>
        <end position="375"/>
    </location>
</feature>
<protein>
    <submittedName>
        <fullName evidence="7">Putative OPT family oligopeptide transporter</fullName>
    </submittedName>
</protein>
<gene>
    <name evidence="7" type="ORF">C8J25_106207</name>
</gene>
<dbReference type="NCBIfam" id="TIGR00728">
    <property type="entry name" value="OPT_sfam"/>
    <property type="match status" value="1"/>
</dbReference>
<comment type="subcellular location">
    <subcellularLocation>
        <location evidence="1">Membrane</location>
        <topology evidence="1">Multi-pass membrane protein</topology>
    </subcellularLocation>
</comment>
<dbReference type="Pfam" id="PF03169">
    <property type="entry name" value="OPT"/>
    <property type="match status" value="1"/>
</dbReference>
<dbReference type="Proteomes" id="UP000244013">
    <property type="component" value="Unassembled WGS sequence"/>
</dbReference>
<feature type="transmembrane region" description="Helical" evidence="6">
    <location>
        <begin position="222"/>
        <end position="242"/>
    </location>
</feature>